<dbReference type="GO" id="GO:0070939">
    <property type="term" value="C:Dsl1/NZR complex"/>
    <property type="evidence" value="ECO:0007669"/>
    <property type="project" value="InterPro"/>
</dbReference>
<proteinExistence type="predicted"/>
<name>A0A4D6KTX5_VIGUN</name>
<accession>A0A4D6KTX5</accession>
<dbReference type="PROSITE" id="PS51386">
    <property type="entry name" value="RINT1_TIP20"/>
    <property type="match status" value="2"/>
</dbReference>
<gene>
    <name evidence="1" type="ORF">DEO72_LG1g2916</name>
</gene>
<evidence type="ECO:0000313" key="2">
    <source>
        <dbReference type="Proteomes" id="UP000501690"/>
    </source>
</evidence>
<dbReference type="PANTHER" id="PTHR13520:SF0">
    <property type="entry name" value="RAD50-INTERACTING PROTEIN 1"/>
    <property type="match status" value="1"/>
</dbReference>
<dbReference type="InterPro" id="IPR007528">
    <property type="entry name" value="RINT1_Tip20"/>
</dbReference>
<protein>
    <submittedName>
        <fullName evidence="1">RINT-1/TIP-20 protein</fullName>
    </submittedName>
</protein>
<dbReference type="PANTHER" id="PTHR13520">
    <property type="entry name" value="RAD50-INTERACTING PROTEIN 1 RINT-1"/>
    <property type="match status" value="1"/>
</dbReference>
<dbReference type="Pfam" id="PF04437">
    <property type="entry name" value="RINT1_TIP1"/>
    <property type="match status" value="2"/>
</dbReference>
<reference evidence="1 2" key="1">
    <citation type="submission" date="2019-04" db="EMBL/GenBank/DDBJ databases">
        <title>An improved genome assembly and genetic linkage map for asparagus bean, Vigna unguiculata ssp. sesquipedialis.</title>
        <authorList>
            <person name="Xia Q."/>
            <person name="Zhang R."/>
            <person name="Dong Y."/>
        </authorList>
    </citation>
    <scope>NUCLEOTIDE SEQUENCE [LARGE SCALE GENOMIC DNA]</scope>
    <source>
        <tissue evidence="1">Leaf</tissue>
    </source>
</reference>
<evidence type="ECO:0000313" key="1">
    <source>
        <dbReference type="EMBL" id="QCD79277.1"/>
    </source>
</evidence>
<dbReference type="GO" id="GO:0006888">
    <property type="term" value="P:endoplasmic reticulum to Golgi vesicle-mediated transport"/>
    <property type="evidence" value="ECO:0007669"/>
    <property type="project" value="InterPro"/>
</dbReference>
<dbReference type="GO" id="GO:0006890">
    <property type="term" value="P:retrograde vesicle-mediated transport, Golgi to endoplasmic reticulum"/>
    <property type="evidence" value="ECO:0007669"/>
    <property type="project" value="InterPro"/>
</dbReference>
<dbReference type="GO" id="GO:0060628">
    <property type="term" value="P:regulation of ER to Golgi vesicle-mediated transport"/>
    <property type="evidence" value="ECO:0007669"/>
    <property type="project" value="TreeGrafter"/>
</dbReference>
<keyword evidence="2" id="KW-1185">Reference proteome</keyword>
<dbReference type="EMBL" id="CP039345">
    <property type="protein sequence ID" value="QCD79277.1"/>
    <property type="molecule type" value="Genomic_DNA"/>
</dbReference>
<dbReference type="Gene3D" id="1.20.58.670">
    <property type="entry name" value="Dsl1p vesicle tethering complex, Tip20p subunit, domain D"/>
    <property type="match status" value="2"/>
</dbReference>
<organism evidence="1 2">
    <name type="scientific">Vigna unguiculata</name>
    <name type="common">Cowpea</name>
    <dbReference type="NCBI Taxonomy" id="3917"/>
    <lineage>
        <taxon>Eukaryota</taxon>
        <taxon>Viridiplantae</taxon>
        <taxon>Streptophyta</taxon>
        <taxon>Embryophyta</taxon>
        <taxon>Tracheophyta</taxon>
        <taxon>Spermatophyta</taxon>
        <taxon>Magnoliopsida</taxon>
        <taxon>eudicotyledons</taxon>
        <taxon>Gunneridae</taxon>
        <taxon>Pentapetalae</taxon>
        <taxon>rosids</taxon>
        <taxon>fabids</taxon>
        <taxon>Fabales</taxon>
        <taxon>Fabaceae</taxon>
        <taxon>Papilionoideae</taxon>
        <taxon>50 kb inversion clade</taxon>
        <taxon>NPAAA clade</taxon>
        <taxon>indigoferoid/millettioid clade</taxon>
        <taxon>Phaseoleae</taxon>
        <taxon>Vigna</taxon>
    </lineage>
</organism>
<dbReference type="InterPro" id="IPR042044">
    <property type="entry name" value="EXOC6PINT-1/Sec15/Tip20_C_dom2"/>
</dbReference>
<sequence length="1534" mass="177390">MDPSSSSSLPRLPNVADLAPQHAAFLDQHFQTKRDLSYESSNLFLSASLSQQCSELESLFLLHASKRTVSWISRSFRAKSSLQQLSLGLRNLSLRTSPHGIGSKSFRRVLTEEIPRLAYEMNRIESLRCYLETAVQLEALVGDLEDASLFVMSCHTGNMFKLKLLNSPISEDAGRKHHKLLQAIKAMNDIEEVLIGVEKFHPQWYCLLKSVDTRVDKILSALRPQIFADHRALLVSLGWPPKLLLSNSGNDHISDLPNPLVLMQEDKRRNFSRSFIALCALQHLQKRREERQLNNNNLIEIDTHYKQLWAIDELVSPIASRMEYHFTKWSEQPEYMFALAYKVTRDFIAGIDGVLQPLIDKARLVSCSAKEAWVSAVVQMLSGFLEKNVFSLLAERYNVKHLKPNVSCSWLHLVDLTIAFDKKMQSLLNLETCFLAVSESFEGQSRGVSVLSIFCNRPDWLKIWAKIEFKNAWKKLNTELKEEKSWVISKICKPGIDNNQEYLLLAVEDNKAPPIAEFFLKIIWDIIERCKTMPSILSRAQFIRFTAGRLLWYFFKLLLFQFKAMELRLDNSDNVAIVRMCGLINAARYIWIKLQEWSDAIEFLEMKIAENDAGKPIQDHAMDNSCFFNEEIRSLSEMETNWLVEIIAVVLRQFEMLSWEYVQNDDSFKDNQDYTNLREDVDLVVSHDFVEALDALKSWLQTVKINLNRKDFLDLWRSIAEGLDHYISCSIVRNEVWFSKVGANQFEADIQALIFIFQPYCVRPQAFFPCIGEILKLLKLKKEELIKFFKFLDAKSGLVELCNKVLAVKFTLLIVSETAVQLEALVGDLEDASLFVMSCHTGNMFKLKLLNSPISEDAGRKHHKLLQAIKAMNDIEEVLIGVEKFHPQWYCLLKSVDTRVDKILSALRPQIFADHRALLVSLGWPPKLLLSNSGNDHISDLPNPLVLMQEDKRRNFSRSFIALCALQHLQKRREERQLNNNNLIEIDTHYKQLWAIDELVSPIASRMEYHFTKWSEQPEYMFALAYKVTRDFIAGIDGVLQPLIDKARLVSCSAKEAWVSAVVQMLSGFLEKNVFSLLAERYNVKHLKPNVSCSWLHLVDLTIAFDKKMQSLLNLETCFLAVSESFEGQSRGVSVLSIFCNRPDWLKIWAKIEFKNAWKKLNTELKEEKSWVISKICKPGIDNNQEYLLLAVEDNKAPPIAEFFLKIIWDIIERCKTMPSILSRAQFIRFTAGRLLWYFFKLLLFQFKAMELRLDNSDNVAIVRMCGLINAARYIWIKLQEWSDAIEFLEMKIAENDAGKPIQDHAMDNSCFFNEEIRSLSEMETNWLVEIIAVVLRQFEMLSWEYVQNDDSFKDNQDYTNLREDVDLVVSHDFVEALDALKSWLQTVKINLNRKDFLDLWRSIAEGLDHYISCSIVRNEVWFSKVGANQFEADIQALIFIFQPYCVRPQAFFPCIGEILKLLKLKKEELIKFFKFLDAKSGLVELCNKVEVVQFETLFQNSNHLNYLFHVKEEEVRCSISTLLPGWNGVGMAV</sequence>
<dbReference type="Proteomes" id="UP000501690">
    <property type="component" value="Linkage Group LG1"/>
</dbReference>